<keyword evidence="9" id="KW-1185">Reference proteome</keyword>
<dbReference type="PROSITE" id="PS51464">
    <property type="entry name" value="SIS"/>
    <property type="match status" value="1"/>
</dbReference>
<dbReference type="Gene3D" id="1.10.10.10">
    <property type="entry name" value="Winged helix-like DNA-binding domain superfamily/Winged helix DNA-binding domain"/>
    <property type="match status" value="1"/>
</dbReference>
<keyword evidence="1" id="KW-0805">Transcription regulation</keyword>
<gene>
    <name evidence="6" type="ORF">CU635_04480</name>
    <name evidence="7" type="ORF">CVD25_00505</name>
</gene>
<dbReference type="InterPro" id="IPR036388">
    <property type="entry name" value="WH-like_DNA-bd_sf"/>
</dbReference>
<dbReference type="InterPro" id="IPR001347">
    <property type="entry name" value="SIS_dom"/>
</dbReference>
<comment type="caution">
    <text evidence="6">The sequence shown here is derived from an EMBL/GenBank/DDBJ whole genome shotgun (WGS) entry which is preliminary data.</text>
</comment>
<dbReference type="CDD" id="cd05013">
    <property type="entry name" value="SIS_RpiR"/>
    <property type="match status" value="1"/>
</dbReference>
<organism evidence="6 8">
    <name type="scientific">Bacillus canaveralius</name>
    <dbReference type="NCBI Taxonomy" id="1403243"/>
    <lineage>
        <taxon>Bacteria</taxon>
        <taxon>Bacillati</taxon>
        <taxon>Bacillota</taxon>
        <taxon>Bacilli</taxon>
        <taxon>Bacillales</taxon>
        <taxon>Bacillaceae</taxon>
        <taxon>Bacillus</taxon>
    </lineage>
</organism>
<evidence type="ECO:0000259" key="4">
    <source>
        <dbReference type="PROSITE" id="PS51071"/>
    </source>
</evidence>
<protein>
    <submittedName>
        <fullName evidence="6">MurR/RpiR family transcriptional regulator</fullName>
    </submittedName>
</protein>
<evidence type="ECO:0000256" key="1">
    <source>
        <dbReference type="ARBA" id="ARBA00023015"/>
    </source>
</evidence>
<dbReference type="PANTHER" id="PTHR30514:SF21">
    <property type="entry name" value="RPIR-FAMILY TRANSCRIPTIONAL REGULATOR"/>
    <property type="match status" value="1"/>
</dbReference>
<dbReference type="EMBL" id="PGVA01000008">
    <property type="protein sequence ID" value="PLR85041.1"/>
    <property type="molecule type" value="Genomic_DNA"/>
</dbReference>
<keyword evidence="2" id="KW-0238">DNA-binding</keyword>
<dbReference type="PROSITE" id="PS51071">
    <property type="entry name" value="HTH_RPIR"/>
    <property type="match status" value="1"/>
</dbReference>
<evidence type="ECO:0000313" key="9">
    <source>
        <dbReference type="Proteomes" id="UP000235114"/>
    </source>
</evidence>
<dbReference type="InterPro" id="IPR000281">
    <property type="entry name" value="HTH_RpiR"/>
</dbReference>
<dbReference type="AlphaFoldDB" id="A0A2N5GQ82"/>
<accession>A0A2N5GQ82</accession>
<dbReference type="OrthoDB" id="1648815at2"/>
<name>A0A2N5GQ82_9BACI</name>
<sequence>MRKYNVLDQIQINYPQFSVREKEIANFVLENKGSILNINIKDLAVKTNSSTSTVTRFCKKIECSSFMEFKVMLNRELEGAKDHKNSFGKVESFYQQVVDSTVSLIDRDQVTTVVQMIKEAEKILVFGIGSSGLTALELKYRLMRMGLIVDAVIDPHMMLMGSSLAGEKDLVICISNSGNTEEIIKAAGIARQNGGKIVSITNHDHTPLTNLSEEVLFTSSTKILNDDQFINSQLSILYVLDVISLLLLEDEDLRAKRDKTLNVIHAMREEGQ</sequence>
<reference evidence="7 9" key="2">
    <citation type="submission" date="2017-12" db="EMBL/GenBank/DDBJ databases">
        <title>Comparative Functional Genomics of Dry Heat Resistant strains isolated from the Viking Spacecraft.</title>
        <authorList>
            <person name="Seuylemezian A."/>
            <person name="Cooper K."/>
            <person name="Vaishampayan P."/>
        </authorList>
    </citation>
    <scope>NUCLEOTIDE SEQUENCE [LARGE SCALE GENOMIC DNA]</scope>
    <source>
        <strain evidence="7 9">ATCC 29669</strain>
    </source>
</reference>
<keyword evidence="3" id="KW-0804">Transcription</keyword>
<proteinExistence type="predicted"/>
<evidence type="ECO:0000313" key="6">
    <source>
        <dbReference type="EMBL" id="PLR85041.1"/>
    </source>
</evidence>
<dbReference type="GO" id="GO:0003700">
    <property type="term" value="F:DNA-binding transcription factor activity"/>
    <property type="evidence" value="ECO:0007669"/>
    <property type="project" value="InterPro"/>
</dbReference>
<dbReference type="Proteomes" id="UP000235114">
    <property type="component" value="Unassembled WGS sequence"/>
</dbReference>
<dbReference type="Gene3D" id="3.40.50.10490">
    <property type="entry name" value="Glucose-6-phosphate isomerase like protein, domain 1"/>
    <property type="match status" value="1"/>
</dbReference>
<dbReference type="InterPro" id="IPR046348">
    <property type="entry name" value="SIS_dom_sf"/>
</dbReference>
<feature type="domain" description="HTH rpiR-type" evidence="4">
    <location>
        <begin position="4"/>
        <end position="80"/>
    </location>
</feature>
<dbReference type="Proteomes" id="UP000234951">
    <property type="component" value="Unassembled WGS sequence"/>
</dbReference>
<feature type="domain" description="SIS" evidence="5">
    <location>
        <begin position="113"/>
        <end position="253"/>
    </location>
</feature>
<dbReference type="GO" id="GO:1901135">
    <property type="term" value="P:carbohydrate derivative metabolic process"/>
    <property type="evidence" value="ECO:0007669"/>
    <property type="project" value="InterPro"/>
</dbReference>
<dbReference type="InterPro" id="IPR035472">
    <property type="entry name" value="RpiR-like_SIS"/>
</dbReference>
<dbReference type="InterPro" id="IPR009057">
    <property type="entry name" value="Homeodomain-like_sf"/>
</dbReference>
<dbReference type="GO" id="GO:0097367">
    <property type="term" value="F:carbohydrate derivative binding"/>
    <property type="evidence" value="ECO:0007669"/>
    <property type="project" value="InterPro"/>
</dbReference>
<dbReference type="InterPro" id="IPR047640">
    <property type="entry name" value="RpiR-like"/>
</dbReference>
<evidence type="ECO:0000259" key="5">
    <source>
        <dbReference type="PROSITE" id="PS51464"/>
    </source>
</evidence>
<dbReference type="SUPFAM" id="SSF53697">
    <property type="entry name" value="SIS domain"/>
    <property type="match status" value="1"/>
</dbReference>
<evidence type="ECO:0000313" key="8">
    <source>
        <dbReference type="Proteomes" id="UP000234951"/>
    </source>
</evidence>
<evidence type="ECO:0000256" key="3">
    <source>
        <dbReference type="ARBA" id="ARBA00023163"/>
    </source>
</evidence>
<dbReference type="GO" id="GO:0003677">
    <property type="term" value="F:DNA binding"/>
    <property type="evidence" value="ECO:0007669"/>
    <property type="project" value="UniProtKB-KW"/>
</dbReference>
<dbReference type="Pfam" id="PF01380">
    <property type="entry name" value="SIS"/>
    <property type="match status" value="1"/>
</dbReference>
<dbReference type="Pfam" id="PF01418">
    <property type="entry name" value="HTH_6"/>
    <property type="match status" value="1"/>
</dbReference>
<evidence type="ECO:0000256" key="2">
    <source>
        <dbReference type="ARBA" id="ARBA00023125"/>
    </source>
</evidence>
<dbReference type="PANTHER" id="PTHR30514">
    <property type="entry name" value="GLUCOKINASE"/>
    <property type="match status" value="1"/>
</dbReference>
<dbReference type="EMBL" id="PGVD01000001">
    <property type="protein sequence ID" value="PLS00961.1"/>
    <property type="molecule type" value="Genomic_DNA"/>
</dbReference>
<reference evidence="6 8" key="1">
    <citation type="submission" date="2017-11" db="EMBL/GenBank/DDBJ databases">
        <title>Comparitive Functional Genomics of Dry Heat Resistant strains isolated from the Viking Spacecraft.</title>
        <authorList>
            <person name="Seuylemezian A."/>
            <person name="Cooper K."/>
            <person name="Vaishampayan P."/>
        </authorList>
    </citation>
    <scope>NUCLEOTIDE SEQUENCE [LARGE SCALE GENOMIC DNA]</scope>
    <source>
        <strain evidence="6 8">M4.6</strain>
    </source>
</reference>
<dbReference type="SUPFAM" id="SSF46689">
    <property type="entry name" value="Homeodomain-like"/>
    <property type="match status" value="1"/>
</dbReference>
<dbReference type="RefSeq" id="WP_101575983.1">
    <property type="nucleotide sequence ID" value="NZ_PGVA01000008.1"/>
</dbReference>
<evidence type="ECO:0000313" key="7">
    <source>
        <dbReference type="EMBL" id="PLS00961.1"/>
    </source>
</evidence>